<evidence type="ECO:0000256" key="1">
    <source>
        <dbReference type="SAM" id="MobiDB-lite"/>
    </source>
</evidence>
<keyword evidence="3" id="KW-1185">Reference proteome</keyword>
<evidence type="ECO:0000313" key="2">
    <source>
        <dbReference type="EMBL" id="KAF4738675.1"/>
    </source>
</evidence>
<feature type="region of interest" description="Disordered" evidence="1">
    <location>
        <begin position="1"/>
        <end position="39"/>
    </location>
</feature>
<evidence type="ECO:0000313" key="3">
    <source>
        <dbReference type="Proteomes" id="UP000553632"/>
    </source>
</evidence>
<protein>
    <submittedName>
        <fullName evidence="2">Uncharacterized protein</fullName>
    </submittedName>
</protein>
<reference evidence="2 3" key="1">
    <citation type="submission" date="2020-04" db="EMBL/GenBank/DDBJ databases">
        <title>Perkinsus olseni comparative genomics.</title>
        <authorList>
            <person name="Bogema D.R."/>
        </authorList>
    </citation>
    <scope>NUCLEOTIDE SEQUENCE [LARGE SCALE GENOMIC DNA]</scope>
    <source>
        <strain evidence="2 3">ATCC PRA-207</strain>
    </source>
</reference>
<sequence length="133" mass="14939">MDGDTTDDDTEELTQSGEDDAEERAPAARGGGISWHHVQDFDDEDDAQRWLEQGAYSTHRVNYTKKYGFKQYYYCQKCGKPSKNLEQSKASIAAGRDPIGEQIYLQYNNSSTTVSLFSNKGVHVHEEKPALGL</sequence>
<dbReference type="Proteomes" id="UP000553632">
    <property type="component" value="Unassembled WGS sequence"/>
</dbReference>
<organism evidence="2 3">
    <name type="scientific">Perkinsus olseni</name>
    <name type="common">Perkinsus atlanticus</name>
    <dbReference type="NCBI Taxonomy" id="32597"/>
    <lineage>
        <taxon>Eukaryota</taxon>
        <taxon>Sar</taxon>
        <taxon>Alveolata</taxon>
        <taxon>Perkinsozoa</taxon>
        <taxon>Perkinsea</taxon>
        <taxon>Perkinsida</taxon>
        <taxon>Perkinsidae</taxon>
        <taxon>Perkinsus</taxon>
    </lineage>
</organism>
<comment type="caution">
    <text evidence="2">The sequence shown here is derived from an EMBL/GenBank/DDBJ whole genome shotgun (WGS) entry which is preliminary data.</text>
</comment>
<feature type="non-terminal residue" evidence="2">
    <location>
        <position position="1"/>
    </location>
</feature>
<dbReference type="AlphaFoldDB" id="A0A7J6T0P6"/>
<accession>A0A7J6T0P6</accession>
<feature type="compositionally biased region" description="Acidic residues" evidence="1">
    <location>
        <begin position="1"/>
        <end position="22"/>
    </location>
</feature>
<proteinExistence type="predicted"/>
<dbReference type="EMBL" id="JABANO010014375">
    <property type="protein sequence ID" value="KAF4738675.1"/>
    <property type="molecule type" value="Genomic_DNA"/>
</dbReference>
<name>A0A7J6T0P6_PEROL</name>
<gene>
    <name evidence="2" type="ORF">FOZ63_022010</name>
</gene>